<evidence type="ECO:0000313" key="3">
    <source>
        <dbReference type="Proteomes" id="UP000193228"/>
    </source>
</evidence>
<feature type="compositionally biased region" description="Basic residues" evidence="1">
    <location>
        <begin position="140"/>
        <end position="155"/>
    </location>
</feature>
<evidence type="ECO:0008006" key="4">
    <source>
        <dbReference type="Google" id="ProtNLM"/>
    </source>
</evidence>
<dbReference type="RefSeq" id="WP_085484212.1">
    <property type="nucleotide sequence ID" value="NZ_FXAT01000004.1"/>
</dbReference>
<keyword evidence="3" id="KW-1185">Reference proteome</keyword>
<dbReference type="STRING" id="1515439.SAMN06265784_104380"/>
<accession>A0A1X7KVR2</accession>
<feature type="compositionally biased region" description="Low complexity" evidence="1">
    <location>
        <begin position="29"/>
        <end position="43"/>
    </location>
</feature>
<feature type="compositionally biased region" description="Polar residues" evidence="1">
    <location>
        <begin position="1"/>
        <end position="10"/>
    </location>
</feature>
<dbReference type="OrthoDB" id="9035715at2"/>
<dbReference type="Pfam" id="PF10667">
    <property type="entry name" value="DUF2486"/>
    <property type="match status" value="1"/>
</dbReference>
<dbReference type="AlphaFoldDB" id="A0A1X7KVR2"/>
<feature type="region of interest" description="Disordered" evidence="1">
    <location>
        <begin position="1"/>
        <end position="190"/>
    </location>
</feature>
<proteinExistence type="predicted"/>
<feature type="compositionally biased region" description="Low complexity" evidence="1">
    <location>
        <begin position="86"/>
        <end position="122"/>
    </location>
</feature>
<dbReference type="EMBL" id="FXAT01000004">
    <property type="protein sequence ID" value="SMG45548.1"/>
    <property type="molecule type" value="Genomic_DNA"/>
</dbReference>
<sequence>MSDPNDNSIPVLNEVLVQGHAPQTRKAPGEAAAPAAQPASEPATPREPVFRTEPAFVPPPAPQAEPTLAPEPEPEPVPTPVPTPEQPASAAPVPAPEALHAHEPTAAAEPPAASPAAHPGEPVSTAQVELHQPHVADHTHAKKRVRPHHGVHVRHAHDGAHDEMEVSPGVFGRIEPPPPLEAGTIVPPDIGYEAGHEAGHDAAHQAAPAEPQLDTEVIAERLRGRFAGFLSGEGRGIIEARCRDALQQHTSLLVSQITREVAQTLEAEMTSWVREAVEEELGRRSGRA</sequence>
<dbReference type="InterPro" id="IPR018924">
    <property type="entry name" value="DUF2486"/>
</dbReference>
<evidence type="ECO:0000313" key="2">
    <source>
        <dbReference type="EMBL" id="SMG45548.1"/>
    </source>
</evidence>
<name>A0A1X7KVR2_9BURK</name>
<evidence type="ECO:0000256" key="1">
    <source>
        <dbReference type="SAM" id="MobiDB-lite"/>
    </source>
</evidence>
<protein>
    <recommendedName>
        <fullName evidence="4">DUF2486 domain-containing protein</fullName>
    </recommendedName>
</protein>
<gene>
    <name evidence="2" type="ORF">SAMN06265784_104380</name>
</gene>
<organism evidence="2 3">
    <name type="scientific">Paraburkholderia susongensis</name>
    <dbReference type="NCBI Taxonomy" id="1515439"/>
    <lineage>
        <taxon>Bacteria</taxon>
        <taxon>Pseudomonadati</taxon>
        <taxon>Pseudomonadota</taxon>
        <taxon>Betaproteobacteria</taxon>
        <taxon>Burkholderiales</taxon>
        <taxon>Burkholderiaceae</taxon>
        <taxon>Paraburkholderia</taxon>
    </lineage>
</organism>
<reference evidence="3" key="1">
    <citation type="submission" date="2017-04" db="EMBL/GenBank/DDBJ databases">
        <authorList>
            <person name="Varghese N."/>
            <person name="Submissions S."/>
        </authorList>
    </citation>
    <scope>NUCLEOTIDE SEQUENCE [LARGE SCALE GENOMIC DNA]</scope>
    <source>
        <strain evidence="3">LMG 29540</strain>
    </source>
</reference>
<dbReference type="Proteomes" id="UP000193228">
    <property type="component" value="Unassembled WGS sequence"/>
</dbReference>
<feature type="compositionally biased region" description="Pro residues" evidence="1">
    <location>
        <begin position="56"/>
        <end position="85"/>
    </location>
</feature>